<accession>A0AAQ4FMY1</accession>
<evidence type="ECO:0000313" key="3">
    <source>
        <dbReference type="Proteomes" id="UP001321473"/>
    </source>
</evidence>
<gene>
    <name evidence="2" type="ORF">V5799_021628</name>
</gene>
<feature type="transmembrane region" description="Helical" evidence="1">
    <location>
        <begin position="135"/>
        <end position="156"/>
    </location>
</feature>
<dbReference type="AlphaFoldDB" id="A0AAQ4FMY1"/>
<keyword evidence="1" id="KW-0812">Transmembrane</keyword>
<reference evidence="2 3" key="1">
    <citation type="journal article" date="2023" name="Arcadia Sci">
        <title>De novo assembly of a long-read Amblyomma americanum tick genome.</title>
        <authorList>
            <person name="Chou S."/>
            <person name="Poskanzer K.E."/>
            <person name="Rollins M."/>
            <person name="Thuy-Boun P.S."/>
        </authorList>
    </citation>
    <scope>NUCLEOTIDE SEQUENCE [LARGE SCALE GENOMIC DNA]</scope>
    <source>
        <strain evidence="2">F_SG_1</strain>
        <tissue evidence="2">Salivary glands</tissue>
    </source>
</reference>
<comment type="caution">
    <text evidence="2">The sequence shown here is derived from an EMBL/GenBank/DDBJ whole genome shotgun (WGS) entry which is preliminary data.</text>
</comment>
<feature type="transmembrane region" description="Helical" evidence="1">
    <location>
        <begin position="103"/>
        <end position="129"/>
    </location>
</feature>
<organism evidence="2 3">
    <name type="scientific">Amblyomma americanum</name>
    <name type="common">Lone star tick</name>
    <dbReference type="NCBI Taxonomy" id="6943"/>
    <lineage>
        <taxon>Eukaryota</taxon>
        <taxon>Metazoa</taxon>
        <taxon>Ecdysozoa</taxon>
        <taxon>Arthropoda</taxon>
        <taxon>Chelicerata</taxon>
        <taxon>Arachnida</taxon>
        <taxon>Acari</taxon>
        <taxon>Parasitiformes</taxon>
        <taxon>Ixodida</taxon>
        <taxon>Ixodoidea</taxon>
        <taxon>Ixodidae</taxon>
        <taxon>Amblyomminae</taxon>
        <taxon>Amblyomma</taxon>
    </lineage>
</organism>
<name>A0AAQ4FMY1_AMBAM</name>
<keyword evidence="1" id="KW-1133">Transmembrane helix</keyword>
<feature type="transmembrane region" description="Helical" evidence="1">
    <location>
        <begin position="6"/>
        <end position="26"/>
    </location>
</feature>
<evidence type="ECO:0000256" key="1">
    <source>
        <dbReference type="SAM" id="Phobius"/>
    </source>
</evidence>
<dbReference type="EMBL" id="JARKHS020000611">
    <property type="protein sequence ID" value="KAK8788600.1"/>
    <property type="molecule type" value="Genomic_DNA"/>
</dbReference>
<evidence type="ECO:0000313" key="2">
    <source>
        <dbReference type="EMBL" id="KAK8788600.1"/>
    </source>
</evidence>
<protein>
    <submittedName>
        <fullName evidence="2">Uncharacterized protein</fullName>
    </submittedName>
</protein>
<proteinExistence type="predicted"/>
<dbReference type="Proteomes" id="UP001321473">
    <property type="component" value="Unassembled WGS sequence"/>
</dbReference>
<keyword evidence="1" id="KW-0472">Membrane</keyword>
<keyword evidence="3" id="KW-1185">Reference proteome</keyword>
<sequence>MQVEDYVDFGPGLYLLLGTVIVLFLWRRHPERMRTYGVFISFCLHWAYWQTRKKAAYTTHVRMHGQPPPHCHQGYKFPRTRFSGDKLEECEAYRRVTISTDPLFVVANLVNEVFLALLWDIGYALYWYANALFEISIACTVLLMIVVVLLLAVFLVKGFMRPR</sequence>